<reference evidence="1 2" key="1">
    <citation type="submission" date="2019-01" db="EMBL/GenBank/DDBJ databases">
        <title>A draft genome assembly of the solar-powered sea slug Elysia chlorotica.</title>
        <authorList>
            <person name="Cai H."/>
            <person name="Li Q."/>
            <person name="Fang X."/>
            <person name="Li J."/>
            <person name="Curtis N.E."/>
            <person name="Altenburger A."/>
            <person name="Shibata T."/>
            <person name="Feng M."/>
            <person name="Maeda T."/>
            <person name="Schwartz J.A."/>
            <person name="Shigenobu S."/>
            <person name="Lundholm N."/>
            <person name="Nishiyama T."/>
            <person name="Yang H."/>
            <person name="Hasebe M."/>
            <person name="Li S."/>
            <person name="Pierce S.K."/>
            <person name="Wang J."/>
        </authorList>
    </citation>
    <scope>NUCLEOTIDE SEQUENCE [LARGE SCALE GENOMIC DNA]</scope>
    <source>
        <strain evidence="1">EC2010</strain>
        <tissue evidence="1">Whole organism of an adult</tissue>
    </source>
</reference>
<keyword evidence="2" id="KW-1185">Reference proteome</keyword>
<dbReference type="EMBL" id="RQTK01001168">
    <property type="protein sequence ID" value="RUS71735.1"/>
    <property type="molecule type" value="Genomic_DNA"/>
</dbReference>
<name>A0A3S0Z8F2_ELYCH</name>
<sequence>NLPVDEGSLGVHEVKLVVQPGPGLGDGRRVAQHADRPLDLGQVAARHHSGRLVVDAHLENRAPVHKLDGPLGLDGGDGGVDVLGDHVTTVQHAAGHILAVPGITLDHLVGRLEAGVGDLRHRYTFHLLSGNDRGVCCQREVDAWVGHKIGLKLRQVHVQSSIESDLKKKPKEERHDLANQAVQVGVSRSLNVQVAPADVVDGLVVHHEGTVRVLQGRVSRQDRVVRLDHSSGHLGEDGSRIILYICTLKGVAVGMHSKGRGSGDCKGHEEALESRALIREFPDAVEDEVDLLLADRVVAPRVVVGRVFLARDELLGVEQLPVRALPHLI</sequence>
<accession>A0A3S0Z8F2</accession>
<dbReference type="STRING" id="188477.A0A3S0Z8F2"/>
<gene>
    <name evidence="1" type="ORF">EGW08_020500</name>
</gene>
<comment type="caution">
    <text evidence="1">The sequence shown here is derived from an EMBL/GenBank/DDBJ whole genome shotgun (WGS) entry which is preliminary data.</text>
</comment>
<feature type="non-terminal residue" evidence="1">
    <location>
        <position position="1"/>
    </location>
</feature>
<dbReference type="AlphaFoldDB" id="A0A3S0Z8F2"/>
<proteinExistence type="predicted"/>
<evidence type="ECO:0000313" key="1">
    <source>
        <dbReference type="EMBL" id="RUS71735.1"/>
    </source>
</evidence>
<organism evidence="1 2">
    <name type="scientific">Elysia chlorotica</name>
    <name type="common">Eastern emerald elysia</name>
    <name type="synonym">Sea slug</name>
    <dbReference type="NCBI Taxonomy" id="188477"/>
    <lineage>
        <taxon>Eukaryota</taxon>
        <taxon>Metazoa</taxon>
        <taxon>Spiralia</taxon>
        <taxon>Lophotrochozoa</taxon>
        <taxon>Mollusca</taxon>
        <taxon>Gastropoda</taxon>
        <taxon>Heterobranchia</taxon>
        <taxon>Euthyneura</taxon>
        <taxon>Panpulmonata</taxon>
        <taxon>Sacoglossa</taxon>
        <taxon>Placobranchoidea</taxon>
        <taxon>Plakobranchidae</taxon>
        <taxon>Elysia</taxon>
    </lineage>
</organism>
<dbReference type="Proteomes" id="UP000271974">
    <property type="component" value="Unassembled WGS sequence"/>
</dbReference>
<dbReference type="OrthoDB" id="6277657at2759"/>
<protein>
    <submittedName>
        <fullName evidence="1">Uncharacterized protein</fullName>
    </submittedName>
</protein>
<evidence type="ECO:0000313" key="2">
    <source>
        <dbReference type="Proteomes" id="UP000271974"/>
    </source>
</evidence>